<evidence type="ECO:0000259" key="7">
    <source>
        <dbReference type="PROSITE" id="PS50850"/>
    </source>
</evidence>
<dbReference type="Gene3D" id="1.20.1250.20">
    <property type="entry name" value="MFS general substrate transporter like domains"/>
    <property type="match status" value="1"/>
</dbReference>
<dbReference type="InterPro" id="IPR036259">
    <property type="entry name" value="MFS_trans_sf"/>
</dbReference>
<keyword evidence="3 6" id="KW-0812">Transmembrane</keyword>
<accession>A0A3L6ZYX7</accession>
<feature type="transmembrane region" description="Helical" evidence="6">
    <location>
        <begin position="298"/>
        <end position="319"/>
    </location>
</feature>
<dbReference type="InterPro" id="IPR050189">
    <property type="entry name" value="MFS_Efflux_Transporters"/>
</dbReference>
<evidence type="ECO:0000256" key="4">
    <source>
        <dbReference type="ARBA" id="ARBA00022989"/>
    </source>
</evidence>
<dbReference type="AlphaFoldDB" id="A0A3L6ZYX7"/>
<dbReference type="EMBL" id="RCTF01000026">
    <property type="protein sequence ID" value="RLP72641.1"/>
    <property type="molecule type" value="Genomic_DNA"/>
</dbReference>
<feature type="transmembrane region" description="Helical" evidence="6">
    <location>
        <begin position="326"/>
        <end position="343"/>
    </location>
</feature>
<feature type="domain" description="Major facilitator superfamily (MFS) profile" evidence="7">
    <location>
        <begin position="256"/>
        <end position="642"/>
    </location>
</feature>
<dbReference type="Pfam" id="PF07690">
    <property type="entry name" value="MFS_1"/>
    <property type="match status" value="1"/>
</dbReference>
<dbReference type="Proteomes" id="UP000269692">
    <property type="component" value="Unassembled WGS sequence"/>
</dbReference>
<evidence type="ECO:0000256" key="3">
    <source>
        <dbReference type="ARBA" id="ARBA00022692"/>
    </source>
</evidence>
<dbReference type="SUPFAM" id="SSF103473">
    <property type="entry name" value="MFS general substrate transporter"/>
    <property type="match status" value="1"/>
</dbReference>
<organism evidence="8 9">
    <name type="scientific">Xanthobacter tagetidis</name>
    <dbReference type="NCBI Taxonomy" id="60216"/>
    <lineage>
        <taxon>Bacteria</taxon>
        <taxon>Pseudomonadati</taxon>
        <taxon>Pseudomonadota</taxon>
        <taxon>Alphaproteobacteria</taxon>
        <taxon>Hyphomicrobiales</taxon>
        <taxon>Xanthobacteraceae</taxon>
        <taxon>Xanthobacter</taxon>
    </lineage>
</organism>
<dbReference type="GO" id="GO:0005886">
    <property type="term" value="C:plasma membrane"/>
    <property type="evidence" value="ECO:0007669"/>
    <property type="project" value="UniProtKB-SubCell"/>
</dbReference>
<dbReference type="PROSITE" id="PS50850">
    <property type="entry name" value="MFS"/>
    <property type="match status" value="1"/>
</dbReference>
<reference evidence="8 9" key="1">
    <citation type="submission" date="2018-10" db="EMBL/GenBank/DDBJ databases">
        <title>Xanthobacter tagetidis genome sequencing and assembly.</title>
        <authorList>
            <person name="Maclea K.S."/>
            <person name="Goen A.E."/>
            <person name="Fatima S.A."/>
        </authorList>
    </citation>
    <scope>NUCLEOTIDE SEQUENCE [LARGE SCALE GENOMIC DNA]</scope>
    <source>
        <strain evidence="8 9">ATCC 700314</strain>
    </source>
</reference>
<evidence type="ECO:0000313" key="9">
    <source>
        <dbReference type="Proteomes" id="UP000269692"/>
    </source>
</evidence>
<sequence length="657" mass="66209">MIGFRAGISIAIALVLCVALAVVGWGARTAAQRTIEPEMLAKAQSVGRSAASLVEVAYGSGIPIDKMVGVRSYFADLRKANREFALIRMTTPDGRELARSGDGTGMAGAPVVHTAVTSRSGVPIADIAVTVDPGVISEEVGGVLIDVAFIGIVSLLIALELVALVIGTSGIAALAALEDRLRALAKGRLALHESGAQTRARDLVAPIDQQVSLLAARHAEARAAAARAGDAEALAQLDLVARRTGLGAVSTSENQAAVAVRPALFLFMLAEELTRPFLPRFAQGLAAADEAIGPDLAASLPIVAFMAVMALCQLPFAALSERMGRRPGFLIGALLAAAGYALSASTGDYMLFLAARVTTAVGYALVFVSAQGHVVDHAAGSARTTALAVFVRAIMVASLCGPPIGGVVADRLGPQAAFMLAAGLAVLSLGVAVLTLPAARHAARGAGLAWSDLKDAARAPRLMALLVGCAFPAKLLLAALCFLLVPLQLQAMGYSSAAIGRFQMIYPILMVMLVPVFAAMADRLSARAGFVVLGGLVAGAGALALPLYPGVPTIALALVLLGVGQSMSIASQSALVADSATGGRSAGVLGLFRLVERSGNAAGPAAAGALLAGLGFALSGALLGAVVVAGAALYAVAGRGTLRGEATHAAVASEGEV</sequence>
<feature type="transmembrane region" description="Helical" evidence="6">
    <location>
        <begin position="147"/>
        <end position="177"/>
    </location>
</feature>
<dbReference type="PANTHER" id="PTHR43124">
    <property type="entry name" value="PURINE EFFLUX PUMP PBUE"/>
    <property type="match status" value="1"/>
</dbReference>
<dbReference type="InterPro" id="IPR020846">
    <property type="entry name" value="MFS_dom"/>
</dbReference>
<proteinExistence type="predicted"/>
<evidence type="ECO:0000256" key="2">
    <source>
        <dbReference type="ARBA" id="ARBA00022475"/>
    </source>
</evidence>
<evidence type="ECO:0000256" key="5">
    <source>
        <dbReference type="ARBA" id="ARBA00023136"/>
    </source>
</evidence>
<evidence type="ECO:0000256" key="6">
    <source>
        <dbReference type="SAM" id="Phobius"/>
    </source>
</evidence>
<keyword evidence="9" id="KW-1185">Reference proteome</keyword>
<gene>
    <name evidence="8" type="ORF">D9R14_21465</name>
</gene>
<feature type="transmembrane region" description="Helical" evidence="6">
    <location>
        <begin position="416"/>
        <end position="436"/>
    </location>
</feature>
<dbReference type="InterPro" id="IPR011701">
    <property type="entry name" value="MFS"/>
</dbReference>
<feature type="transmembrane region" description="Helical" evidence="6">
    <location>
        <begin position="528"/>
        <end position="548"/>
    </location>
</feature>
<feature type="transmembrane region" description="Helical" evidence="6">
    <location>
        <begin position="505"/>
        <end position="521"/>
    </location>
</feature>
<dbReference type="OrthoDB" id="2414439at2"/>
<evidence type="ECO:0000256" key="1">
    <source>
        <dbReference type="ARBA" id="ARBA00004651"/>
    </source>
</evidence>
<keyword evidence="2" id="KW-1003">Cell membrane</keyword>
<comment type="subcellular location">
    <subcellularLocation>
        <location evidence="1">Cell membrane</location>
        <topology evidence="1">Multi-pass membrane protein</topology>
    </subcellularLocation>
</comment>
<dbReference type="GO" id="GO:0022857">
    <property type="term" value="F:transmembrane transporter activity"/>
    <property type="evidence" value="ECO:0007669"/>
    <property type="project" value="InterPro"/>
</dbReference>
<feature type="transmembrane region" description="Helical" evidence="6">
    <location>
        <begin position="382"/>
        <end position="404"/>
    </location>
</feature>
<keyword evidence="5 6" id="KW-0472">Membrane</keyword>
<dbReference type="RefSeq" id="WP_121625489.1">
    <property type="nucleotide sequence ID" value="NZ_JACIIW010000014.1"/>
</dbReference>
<protein>
    <submittedName>
        <fullName evidence="8">MFS transporter</fullName>
    </submittedName>
</protein>
<feature type="transmembrane region" description="Helical" evidence="6">
    <location>
        <begin position="349"/>
        <end position="370"/>
    </location>
</feature>
<comment type="caution">
    <text evidence="8">The sequence shown here is derived from an EMBL/GenBank/DDBJ whole genome shotgun (WGS) entry which is preliminary data.</text>
</comment>
<feature type="transmembrane region" description="Helical" evidence="6">
    <location>
        <begin position="462"/>
        <end position="485"/>
    </location>
</feature>
<keyword evidence="4 6" id="KW-1133">Transmembrane helix</keyword>
<name>A0A3L6ZYX7_9HYPH</name>
<evidence type="ECO:0000313" key="8">
    <source>
        <dbReference type="EMBL" id="RLP72641.1"/>
    </source>
</evidence>
<feature type="transmembrane region" description="Helical" evidence="6">
    <location>
        <begin position="607"/>
        <end position="637"/>
    </location>
</feature>
<dbReference type="PANTHER" id="PTHR43124:SF3">
    <property type="entry name" value="CHLORAMPHENICOL EFFLUX PUMP RV0191"/>
    <property type="match status" value="1"/>
</dbReference>